<keyword evidence="2" id="KW-1185">Reference proteome</keyword>
<dbReference type="Proteomes" id="UP000827872">
    <property type="component" value="Linkage Group LG05"/>
</dbReference>
<organism evidence="1 2">
    <name type="scientific">Sphaerodactylus townsendi</name>
    <dbReference type="NCBI Taxonomy" id="933632"/>
    <lineage>
        <taxon>Eukaryota</taxon>
        <taxon>Metazoa</taxon>
        <taxon>Chordata</taxon>
        <taxon>Craniata</taxon>
        <taxon>Vertebrata</taxon>
        <taxon>Euteleostomi</taxon>
        <taxon>Lepidosauria</taxon>
        <taxon>Squamata</taxon>
        <taxon>Bifurcata</taxon>
        <taxon>Gekkota</taxon>
        <taxon>Sphaerodactylidae</taxon>
        <taxon>Sphaerodactylus</taxon>
    </lineage>
</organism>
<reference evidence="1" key="1">
    <citation type="submission" date="2021-08" db="EMBL/GenBank/DDBJ databases">
        <title>The first chromosome-level gecko genome reveals the dynamic sex chromosomes of Neotropical dwarf geckos (Sphaerodactylidae: Sphaerodactylus).</title>
        <authorList>
            <person name="Pinto B.J."/>
            <person name="Keating S.E."/>
            <person name="Gamble T."/>
        </authorList>
    </citation>
    <scope>NUCLEOTIDE SEQUENCE</scope>
    <source>
        <strain evidence="1">TG3544</strain>
    </source>
</reference>
<protein>
    <submittedName>
        <fullName evidence="1">Uncharacterized protein</fullName>
    </submittedName>
</protein>
<dbReference type="EMBL" id="CM037618">
    <property type="protein sequence ID" value="KAH8001073.1"/>
    <property type="molecule type" value="Genomic_DNA"/>
</dbReference>
<proteinExistence type="predicted"/>
<name>A0ACB8F750_9SAUR</name>
<gene>
    <name evidence="1" type="ORF">K3G42_030552</name>
</gene>
<accession>A0ACB8F750</accession>
<evidence type="ECO:0000313" key="2">
    <source>
        <dbReference type="Proteomes" id="UP000827872"/>
    </source>
</evidence>
<comment type="caution">
    <text evidence="1">The sequence shown here is derived from an EMBL/GenBank/DDBJ whole genome shotgun (WGS) entry which is preliminary data.</text>
</comment>
<sequence length="93" mass="10018">MLWPPGSSSAGPQREEDIPPHIQAGRFVSQDPFQLEVAGLGVGRDDARMLRTLEATSTGPTWLSKARVDGQPPSGSSKSEIAALSATRWIFKE</sequence>
<evidence type="ECO:0000313" key="1">
    <source>
        <dbReference type="EMBL" id="KAH8001073.1"/>
    </source>
</evidence>